<dbReference type="EMBL" id="HG994588">
    <property type="protein sequence ID" value="CAF3044091.1"/>
    <property type="molecule type" value="Genomic_DNA"/>
</dbReference>
<keyword evidence="2" id="KW-1185">Reference proteome</keyword>
<sequence length="159" mass="18176">MAKVRRTTQLICHLTHLVGTGRELLVSDLPTLRDILSCGEAGCNVYAFQAYIKYSCTRVKKVPLNDLIHIKGQREKNGSKGPHQIGNPDRLEHNRIMRTLERRKNEKTVETRRVEKATKVRDKGMEKGNIEFFHNNACNSEASSNLSRKYYAIPNVSPR</sequence>
<dbReference type="AlphaFoldDB" id="A0A7R8HFG4"/>
<protein>
    <submittedName>
        <fullName evidence="1">(salmon louse) hypothetical protein</fullName>
    </submittedName>
</protein>
<dbReference type="Proteomes" id="UP000675881">
    <property type="component" value="Chromosome 9"/>
</dbReference>
<accession>A0A7R8HFG4</accession>
<organism evidence="1 2">
    <name type="scientific">Lepeophtheirus salmonis</name>
    <name type="common">Salmon louse</name>
    <name type="synonym">Caligus salmonis</name>
    <dbReference type="NCBI Taxonomy" id="72036"/>
    <lineage>
        <taxon>Eukaryota</taxon>
        <taxon>Metazoa</taxon>
        <taxon>Ecdysozoa</taxon>
        <taxon>Arthropoda</taxon>
        <taxon>Crustacea</taxon>
        <taxon>Multicrustacea</taxon>
        <taxon>Hexanauplia</taxon>
        <taxon>Copepoda</taxon>
        <taxon>Siphonostomatoida</taxon>
        <taxon>Caligidae</taxon>
        <taxon>Lepeophtheirus</taxon>
    </lineage>
</organism>
<name>A0A7R8HFG4_LEPSM</name>
<gene>
    <name evidence="1" type="ORF">LSAA_15166</name>
</gene>
<proteinExistence type="predicted"/>
<evidence type="ECO:0000313" key="2">
    <source>
        <dbReference type="Proteomes" id="UP000675881"/>
    </source>
</evidence>
<reference evidence="1" key="1">
    <citation type="submission" date="2021-02" db="EMBL/GenBank/DDBJ databases">
        <authorList>
            <person name="Bekaert M."/>
        </authorList>
    </citation>
    <scope>NUCLEOTIDE SEQUENCE</scope>
    <source>
        <strain evidence="1">IoA-00</strain>
    </source>
</reference>
<evidence type="ECO:0000313" key="1">
    <source>
        <dbReference type="EMBL" id="CAF3044091.1"/>
    </source>
</evidence>